<sequence>MSFRMYGLFIFIGLSITKPSDSNDEANIRNSGCIESCDLCFVNKCEAPNTCCVQYCDCKFECVSCSNSSISFGVQDDFHDDIGHFHEIVSTPYTVYDHSKLSMFNASNNNGTTEDDK</sequence>
<evidence type="ECO:0000313" key="2">
    <source>
        <dbReference type="Proteomes" id="UP000887565"/>
    </source>
</evidence>
<accession>A0A915L1M6</accession>
<keyword evidence="1" id="KW-0732">Signal</keyword>
<name>A0A915L1M6_ROMCU</name>
<proteinExistence type="predicted"/>
<organism evidence="2 3">
    <name type="scientific">Romanomermis culicivorax</name>
    <name type="common">Nematode worm</name>
    <dbReference type="NCBI Taxonomy" id="13658"/>
    <lineage>
        <taxon>Eukaryota</taxon>
        <taxon>Metazoa</taxon>
        <taxon>Ecdysozoa</taxon>
        <taxon>Nematoda</taxon>
        <taxon>Enoplea</taxon>
        <taxon>Dorylaimia</taxon>
        <taxon>Mermithida</taxon>
        <taxon>Mermithoidea</taxon>
        <taxon>Mermithidae</taxon>
        <taxon>Romanomermis</taxon>
    </lineage>
</organism>
<evidence type="ECO:0000313" key="3">
    <source>
        <dbReference type="WBParaSite" id="nRc.2.0.1.t44381-RA"/>
    </source>
</evidence>
<protein>
    <submittedName>
        <fullName evidence="3">Uncharacterized protein</fullName>
    </submittedName>
</protein>
<dbReference type="WBParaSite" id="nRc.2.0.1.t44381-RA">
    <property type="protein sequence ID" value="nRc.2.0.1.t44381-RA"/>
    <property type="gene ID" value="nRc.2.0.1.g44381"/>
</dbReference>
<reference evidence="3" key="1">
    <citation type="submission" date="2022-11" db="UniProtKB">
        <authorList>
            <consortium name="WormBaseParasite"/>
        </authorList>
    </citation>
    <scope>IDENTIFICATION</scope>
</reference>
<keyword evidence="2" id="KW-1185">Reference proteome</keyword>
<feature type="chain" id="PRO_5037332962" evidence="1">
    <location>
        <begin position="23"/>
        <end position="117"/>
    </location>
</feature>
<dbReference type="AlphaFoldDB" id="A0A915L1M6"/>
<feature type="signal peptide" evidence="1">
    <location>
        <begin position="1"/>
        <end position="22"/>
    </location>
</feature>
<dbReference type="Proteomes" id="UP000887565">
    <property type="component" value="Unplaced"/>
</dbReference>
<evidence type="ECO:0000256" key="1">
    <source>
        <dbReference type="SAM" id="SignalP"/>
    </source>
</evidence>